<dbReference type="Proteomes" id="UP000250572">
    <property type="component" value="Unassembled WGS sequence"/>
</dbReference>
<proteinExistence type="inferred from homology"/>
<comment type="caution">
    <text evidence="3">The sequence shown here is derived from an EMBL/GenBank/DDBJ whole genome shotgun (WGS) entry which is preliminary data.</text>
</comment>
<dbReference type="InterPro" id="IPR008996">
    <property type="entry name" value="IL1/FGF"/>
</dbReference>
<comment type="similarity">
    <text evidence="1 2">Belongs to the heparin-binding growth factors family.</text>
</comment>
<sequence>MRKWMLTWNLQSLLSGLYLHAIFLFGSVCVVYSDCTPEQRVAIMNCSKHERHTRNYDYMEGGDVRIRQLFSGTQWFLTIDDSGNITGTQDPTNCYSILEIRTVSEGPTLAIKAVKSQYYICMNKGGNLQAKKTYSKSCDFKEGFLENHYNAYSSAKWTEKEMFIALNQRGRPMRGKRTRKASVASHFIPMKCWEEERRVEFLSFRLTEQPSSMTSPLSSFRCLLIARIAWWNCASAELVIRQ</sequence>
<dbReference type="InterPro" id="IPR002209">
    <property type="entry name" value="Fibroblast_GF_fam"/>
</dbReference>
<gene>
    <name evidence="3" type="ORF">CCH79_00004901</name>
</gene>
<organism evidence="3 4">
    <name type="scientific">Gambusia affinis</name>
    <name type="common">Western mosquitofish</name>
    <name type="synonym">Heterandria affinis</name>
    <dbReference type="NCBI Taxonomy" id="33528"/>
    <lineage>
        <taxon>Eukaryota</taxon>
        <taxon>Metazoa</taxon>
        <taxon>Chordata</taxon>
        <taxon>Craniata</taxon>
        <taxon>Vertebrata</taxon>
        <taxon>Euteleostomi</taxon>
        <taxon>Actinopterygii</taxon>
        <taxon>Neopterygii</taxon>
        <taxon>Teleostei</taxon>
        <taxon>Neoteleostei</taxon>
        <taxon>Acanthomorphata</taxon>
        <taxon>Ovalentaria</taxon>
        <taxon>Atherinomorphae</taxon>
        <taxon>Cyprinodontiformes</taxon>
        <taxon>Poeciliidae</taxon>
        <taxon>Poeciliinae</taxon>
        <taxon>Gambusia</taxon>
    </lineage>
</organism>
<dbReference type="SMART" id="SM00442">
    <property type="entry name" value="FGF"/>
    <property type="match status" value="1"/>
</dbReference>
<keyword evidence="4" id="KW-1185">Reference proteome</keyword>
<evidence type="ECO:0000313" key="3">
    <source>
        <dbReference type="EMBL" id="PWA19026.1"/>
    </source>
</evidence>
<name>A0A315V797_GAMAF</name>
<dbReference type="PANTHER" id="PTHR11486">
    <property type="entry name" value="FIBROBLAST GROWTH FACTOR"/>
    <property type="match status" value="1"/>
</dbReference>
<dbReference type="PRINTS" id="PR00262">
    <property type="entry name" value="IL1HBGF"/>
</dbReference>
<reference evidence="3 4" key="1">
    <citation type="journal article" date="2018" name="G3 (Bethesda)">
        <title>A High-Quality Reference Genome for the Invasive Mosquitofish Gambusia affinis Using a Chicago Library.</title>
        <authorList>
            <person name="Hoffberg S.L."/>
            <person name="Troendle N.J."/>
            <person name="Glenn T.C."/>
            <person name="Mahmud O."/>
            <person name="Louha S."/>
            <person name="Chalopin D."/>
            <person name="Bennetzen J.L."/>
            <person name="Mauricio R."/>
        </authorList>
    </citation>
    <scope>NUCLEOTIDE SEQUENCE [LARGE SCALE GENOMIC DNA]</scope>
    <source>
        <strain evidence="3">NE01/NJP1002.9</strain>
        <tissue evidence="3">Muscle</tissue>
    </source>
</reference>
<evidence type="ECO:0000256" key="2">
    <source>
        <dbReference type="RuleBase" id="RU049442"/>
    </source>
</evidence>
<dbReference type="Pfam" id="PF00167">
    <property type="entry name" value="FGF"/>
    <property type="match status" value="1"/>
</dbReference>
<evidence type="ECO:0000256" key="1">
    <source>
        <dbReference type="ARBA" id="ARBA00007936"/>
    </source>
</evidence>
<accession>A0A315V797</accession>
<evidence type="ECO:0000313" key="4">
    <source>
        <dbReference type="Proteomes" id="UP000250572"/>
    </source>
</evidence>
<dbReference type="PRINTS" id="PR00263">
    <property type="entry name" value="HBGFFGF"/>
</dbReference>
<dbReference type="AlphaFoldDB" id="A0A315V797"/>
<dbReference type="STRING" id="33528.ENSGAFP00000007969"/>
<dbReference type="Gene3D" id="2.80.10.50">
    <property type="match status" value="1"/>
</dbReference>
<dbReference type="GO" id="GO:0008083">
    <property type="term" value="F:growth factor activity"/>
    <property type="evidence" value="ECO:0007669"/>
    <property type="project" value="InterPro"/>
</dbReference>
<dbReference type="EMBL" id="NHOQ01002268">
    <property type="protein sequence ID" value="PWA19026.1"/>
    <property type="molecule type" value="Genomic_DNA"/>
</dbReference>
<feature type="non-terminal residue" evidence="3">
    <location>
        <position position="242"/>
    </location>
</feature>
<dbReference type="SUPFAM" id="SSF50353">
    <property type="entry name" value="Cytokine"/>
    <property type="match status" value="1"/>
</dbReference>
<protein>
    <recommendedName>
        <fullName evidence="2">Fibroblast growth factor</fullName>
        <shortName evidence="2">FGF</shortName>
    </recommendedName>
</protein>